<evidence type="ECO:0000256" key="7">
    <source>
        <dbReference type="ARBA" id="ARBA00023237"/>
    </source>
</evidence>
<evidence type="ECO:0000256" key="5">
    <source>
        <dbReference type="ARBA" id="ARBA00022729"/>
    </source>
</evidence>
<evidence type="ECO:0000256" key="8">
    <source>
        <dbReference type="SAM" id="SignalP"/>
    </source>
</evidence>
<dbReference type="InterPro" id="IPR005594">
    <property type="entry name" value="YadA_C"/>
</dbReference>
<dbReference type="GO" id="GO:0009986">
    <property type="term" value="C:cell surface"/>
    <property type="evidence" value="ECO:0007669"/>
    <property type="project" value="UniProtKB-SubCell"/>
</dbReference>
<dbReference type="InterPro" id="IPR045584">
    <property type="entry name" value="Pilin-like"/>
</dbReference>
<evidence type="ECO:0000256" key="6">
    <source>
        <dbReference type="ARBA" id="ARBA00023136"/>
    </source>
</evidence>
<reference evidence="10" key="2">
    <citation type="journal article" date="2014" name="Genome Biol. Evol.">
        <title>Settling down: the genome of Serratia symbiotica from the aphid Cinara tujafilina zooms in on the process of accommodation to a cooperative intracellular life.</title>
        <authorList>
            <person name="Manzano-Marin A."/>
            <person name="Latorre A."/>
        </authorList>
    </citation>
    <scope>NUCLEOTIDE SEQUENCE</scope>
    <source>
        <strain evidence="10">SCt-VLC</strain>
    </source>
</reference>
<dbReference type="Pfam" id="PF03895">
    <property type="entry name" value="YadA_anchor"/>
    <property type="match status" value="1"/>
</dbReference>
<evidence type="ECO:0000256" key="4">
    <source>
        <dbReference type="ARBA" id="ARBA00022692"/>
    </source>
</evidence>
<dbReference type="OrthoDB" id="1631723at2"/>
<evidence type="ECO:0000256" key="2">
    <source>
        <dbReference type="ARBA" id="ARBA00004442"/>
    </source>
</evidence>
<proteinExistence type="predicted"/>
<name>A0A068RD09_9GAMM</name>
<evidence type="ECO:0000256" key="3">
    <source>
        <dbReference type="ARBA" id="ARBA00022452"/>
    </source>
</evidence>
<dbReference type="EMBL" id="FR904237">
    <property type="protein sequence ID" value="CDG48706.1"/>
    <property type="molecule type" value="Genomic_DNA"/>
</dbReference>
<keyword evidence="6" id="KW-0472">Membrane</keyword>
<dbReference type="SUPFAM" id="SSF54523">
    <property type="entry name" value="Pili subunits"/>
    <property type="match status" value="1"/>
</dbReference>
<dbReference type="AlphaFoldDB" id="A0A068RD09"/>
<gene>
    <name evidence="10" type="ORF">SCTVLC_2033</name>
</gene>
<dbReference type="GO" id="GO:0009279">
    <property type="term" value="C:cell outer membrane"/>
    <property type="evidence" value="ECO:0007669"/>
    <property type="project" value="UniProtKB-SubCell"/>
</dbReference>
<keyword evidence="7" id="KW-0998">Cell outer membrane</keyword>
<dbReference type="Gene3D" id="3.30.1300.30">
    <property type="entry name" value="GSPII I/J protein-like"/>
    <property type="match status" value="1"/>
</dbReference>
<evidence type="ECO:0000313" key="10">
    <source>
        <dbReference type="EMBL" id="CDG48706.1"/>
    </source>
</evidence>
<feature type="signal peptide" evidence="8">
    <location>
        <begin position="1"/>
        <end position="24"/>
    </location>
</feature>
<accession>A0A068RD09</accession>
<keyword evidence="5 8" id="KW-0732">Signal</keyword>
<evidence type="ECO:0000259" key="9">
    <source>
        <dbReference type="Pfam" id="PF03895"/>
    </source>
</evidence>
<reference evidence="10" key="1">
    <citation type="submission" date="2013-06" db="EMBL/GenBank/DDBJ databases">
        <authorList>
            <person name="Mazano-Marin A."/>
        </authorList>
    </citation>
    <scope>NUCLEOTIDE SEQUENCE</scope>
    <source>
        <strain evidence="10">SCt-VLC</strain>
    </source>
</reference>
<evidence type="ECO:0000256" key="1">
    <source>
        <dbReference type="ARBA" id="ARBA00004241"/>
    </source>
</evidence>
<sequence length="191" mass="19558">MNLKTTLTILAGFVCAVMTTSAYCAVTLGENVAADEQNVVVENDAKGGYYAVSIGQGATTEKANFGVAIGTESIALYAGPQGQGSVAVGTRATAEHGGLPQINKFSQLNMRIERAEKRLHAGIAGIAAIASISYVASNRFSYGVAVGNYQNANALAGGIQYKTSPNTTIRLNVSLDSSHNAALAVGVGGGW</sequence>
<keyword evidence="4" id="KW-0812">Transmembrane</keyword>
<comment type="subcellular location">
    <subcellularLocation>
        <location evidence="2">Cell outer membrane</location>
    </subcellularLocation>
    <subcellularLocation>
        <location evidence="1">Cell surface</location>
    </subcellularLocation>
</comment>
<feature type="chain" id="PRO_5001654736" evidence="8">
    <location>
        <begin position="25"/>
        <end position="191"/>
    </location>
</feature>
<protein>
    <submittedName>
        <fullName evidence="10">YadA-like C-terminal region family protein</fullName>
    </submittedName>
</protein>
<keyword evidence="3" id="KW-1134">Transmembrane beta strand</keyword>
<feature type="domain" description="Trimeric autotransporter adhesin YadA-like C-terminal membrane anchor" evidence="9">
    <location>
        <begin position="135"/>
        <end position="188"/>
    </location>
</feature>
<organism evidence="10">
    <name type="scientific">Serratia symbiotica SCt-VLC</name>
    <dbReference type="NCBI Taxonomy" id="1347341"/>
    <lineage>
        <taxon>Bacteria</taxon>
        <taxon>Pseudomonadati</taxon>
        <taxon>Pseudomonadota</taxon>
        <taxon>Gammaproteobacteria</taxon>
        <taxon>Enterobacterales</taxon>
        <taxon>Yersiniaceae</taxon>
        <taxon>Serratia</taxon>
        <taxon>Serratia symbiotica</taxon>
    </lineage>
</organism>